<sequence length="219" mass="24758">FNTLAIIPSRSSDPRPYEWSAIVIGLCNGQVFCYTDRGFLLTSLQYSEKPVIDIRIESGELTIVYEDCFVIINGLTLLASLKLQRQKTSDRLNIYSLSCPLHNIIHRKNIIYVLVNRYRHDIYEVARGIDIHQSLATGSADEEQIQWKKYTAENVRSPSTVVPTGVYKQTIWEQMVAASTRGGVNATIHCSGRAPYDTYCALGDCFSDNTQSSFVSFNW</sequence>
<dbReference type="Pfam" id="PF14655">
    <property type="entry name" value="RAB3GAP2_N"/>
    <property type="match status" value="1"/>
</dbReference>
<protein>
    <submittedName>
        <fullName evidence="3">Rab3-GAP regulatory subunit N-terminal domain-containing protein</fullName>
    </submittedName>
</protein>
<proteinExistence type="predicted"/>
<dbReference type="InterPro" id="IPR032839">
    <property type="entry name" value="RAB3GAP_N"/>
</dbReference>
<dbReference type="Proteomes" id="UP000887565">
    <property type="component" value="Unplaced"/>
</dbReference>
<organism evidence="2 3">
    <name type="scientific">Romanomermis culicivorax</name>
    <name type="common">Nematode worm</name>
    <dbReference type="NCBI Taxonomy" id="13658"/>
    <lineage>
        <taxon>Eukaryota</taxon>
        <taxon>Metazoa</taxon>
        <taxon>Ecdysozoa</taxon>
        <taxon>Nematoda</taxon>
        <taxon>Enoplea</taxon>
        <taxon>Dorylaimia</taxon>
        <taxon>Mermithida</taxon>
        <taxon>Mermithoidea</taxon>
        <taxon>Mermithidae</taxon>
        <taxon>Romanomermis</taxon>
    </lineage>
</organism>
<evidence type="ECO:0000313" key="3">
    <source>
        <dbReference type="WBParaSite" id="nRc.2.0.1.t18622-RA"/>
    </source>
</evidence>
<name>A0A915IXZ8_ROMCU</name>
<dbReference type="WBParaSite" id="nRc.2.0.1.t18622-RA">
    <property type="protein sequence ID" value="nRc.2.0.1.t18622-RA"/>
    <property type="gene ID" value="nRc.2.0.1.g18622"/>
</dbReference>
<reference evidence="3" key="1">
    <citation type="submission" date="2022-11" db="UniProtKB">
        <authorList>
            <consortium name="WormBaseParasite"/>
        </authorList>
    </citation>
    <scope>IDENTIFICATION</scope>
</reference>
<keyword evidence="2" id="KW-1185">Reference proteome</keyword>
<dbReference type="AlphaFoldDB" id="A0A915IXZ8"/>
<evidence type="ECO:0000313" key="2">
    <source>
        <dbReference type="Proteomes" id="UP000887565"/>
    </source>
</evidence>
<feature type="domain" description="Rab3-GAP regulatory subunit N-terminal" evidence="1">
    <location>
        <begin position="9"/>
        <end position="191"/>
    </location>
</feature>
<evidence type="ECO:0000259" key="1">
    <source>
        <dbReference type="Pfam" id="PF14655"/>
    </source>
</evidence>
<accession>A0A915IXZ8</accession>